<dbReference type="PANTHER" id="PTHR23101">
    <property type="entry name" value="RAB GDP/GTP EXCHANGE FACTOR"/>
    <property type="match status" value="1"/>
</dbReference>
<reference evidence="1" key="1">
    <citation type="submission" date="2021-03" db="EMBL/GenBank/DDBJ databases">
        <authorList>
            <person name="Li Z."/>
            <person name="Yang C."/>
        </authorList>
    </citation>
    <scope>NUCLEOTIDE SEQUENCE</scope>
    <source>
        <strain evidence="1">Dzin_1.0</strain>
        <tissue evidence="1">Leaf</tissue>
    </source>
</reference>
<dbReference type="Gene3D" id="1.20.1050.80">
    <property type="entry name" value="VPS9 domain"/>
    <property type="match status" value="1"/>
</dbReference>
<dbReference type="Proteomes" id="UP001085076">
    <property type="component" value="Miscellaneous, Linkage group lg02"/>
</dbReference>
<accession>A0A9D5HM07</accession>
<dbReference type="InterPro" id="IPR037191">
    <property type="entry name" value="VPS9_dom_sf"/>
</dbReference>
<dbReference type="GO" id="GO:0005829">
    <property type="term" value="C:cytosol"/>
    <property type="evidence" value="ECO:0007669"/>
    <property type="project" value="TreeGrafter"/>
</dbReference>
<dbReference type="AlphaFoldDB" id="A0A9D5HM07"/>
<evidence type="ECO:0000313" key="2">
    <source>
        <dbReference type="Proteomes" id="UP001085076"/>
    </source>
</evidence>
<comment type="caution">
    <text evidence="1">The sequence shown here is derived from an EMBL/GenBank/DDBJ whole genome shotgun (WGS) entry which is preliminary data.</text>
</comment>
<keyword evidence="2" id="KW-1185">Reference proteome</keyword>
<dbReference type="SUPFAM" id="SSF109993">
    <property type="entry name" value="VPS9 domain"/>
    <property type="match status" value="1"/>
</dbReference>
<reference evidence="1" key="2">
    <citation type="journal article" date="2022" name="Hortic Res">
        <title>The genome of Dioscorea zingiberensis sheds light on the biosynthesis, origin and evolution of the medicinally important diosgenin saponins.</title>
        <authorList>
            <person name="Li Y."/>
            <person name="Tan C."/>
            <person name="Li Z."/>
            <person name="Guo J."/>
            <person name="Li S."/>
            <person name="Chen X."/>
            <person name="Wang C."/>
            <person name="Dai X."/>
            <person name="Yang H."/>
            <person name="Song W."/>
            <person name="Hou L."/>
            <person name="Xu J."/>
            <person name="Tong Z."/>
            <person name="Xu A."/>
            <person name="Yuan X."/>
            <person name="Wang W."/>
            <person name="Yang Q."/>
            <person name="Chen L."/>
            <person name="Sun Z."/>
            <person name="Wang K."/>
            <person name="Pan B."/>
            <person name="Chen J."/>
            <person name="Bao Y."/>
            <person name="Liu F."/>
            <person name="Qi X."/>
            <person name="Gang D.R."/>
            <person name="Wen J."/>
            <person name="Li J."/>
        </authorList>
    </citation>
    <scope>NUCLEOTIDE SEQUENCE</scope>
    <source>
        <strain evidence="1">Dzin_1.0</strain>
    </source>
</reference>
<organism evidence="1 2">
    <name type="scientific">Dioscorea zingiberensis</name>
    <dbReference type="NCBI Taxonomy" id="325984"/>
    <lineage>
        <taxon>Eukaryota</taxon>
        <taxon>Viridiplantae</taxon>
        <taxon>Streptophyta</taxon>
        <taxon>Embryophyta</taxon>
        <taxon>Tracheophyta</taxon>
        <taxon>Spermatophyta</taxon>
        <taxon>Magnoliopsida</taxon>
        <taxon>Liliopsida</taxon>
        <taxon>Dioscoreales</taxon>
        <taxon>Dioscoreaceae</taxon>
        <taxon>Dioscorea</taxon>
    </lineage>
</organism>
<dbReference type="GO" id="GO:0030139">
    <property type="term" value="C:endocytic vesicle"/>
    <property type="evidence" value="ECO:0007669"/>
    <property type="project" value="TreeGrafter"/>
</dbReference>
<dbReference type="OrthoDB" id="5599468at2759"/>
<dbReference type="PANTHER" id="PTHR23101:SF25">
    <property type="entry name" value="GTPASE-ACTIVATING PROTEIN AND VPS9 DOMAIN-CONTAINING PROTEIN 1"/>
    <property type="match status" value="1"/>
</dbReference>
<sequence length="157" mass="17733">MVGAGSSGKAGGSDFQLLDEILSDADARLQSVLEENIKLSKERDSLALTSKKFARDLAKLAQKELQKINMFTAPRDKLDNLLGADDFLPVLIYVTLKSTMDVFEETLVSEKSYDSQQWSANENEVLLNNSIISLDNIVKYYPNFDSYFLWMFLNSFL</sequence>
<proteinExistence type="predicted"/>
<gene>
    <name evidence="1" type="ORF">J5N97_009511</name>
</gene>
<name>A0A9D5HM07_9LILI</name>
<dbReference type="GO" id="GO:0005085">
    <property type="term" value="F:guanyl-nucleotide exchange factor activity"/>
    <property type="evidence" value="ECO:0007669"/>
    <property type="project" value="InterPro"/>
</dbReference>
<dbReference type="EMBL" id="JAGGNH010000002">
    <property type="protein sequence ID" value="KAJ0981256.1"/>
    <property type="molecule type" value="Genomic_DNA"/>
</dbReference>
<dbReference type="InterPro" id="IPR045046">
    <property type="entry name" value="Vps9-like"/>
</dbReference>
<dbReference type="GO" id="GO:0016192">
    <property type="term" value="P:vesicle-mediated transport"/>
    <property type="evidence" value="ECO:0007669"/>
    <property type="project" value="InterPro"/>
</dbReference>
<protein>
    <submittedName>
        <fullName evidence="1">Uncharacterized protein</fullName>
    </submittedName>
</protein>
<dbReference type="GO" id="GO:0031267">
    <property type="term" value="F:small GTPase binding"/>
    <property type="evidence" value="ECO:0007669"/>
    <property type="project" value="TreeGrafter"/>
</dbReference>
<evidence type="ECO:0000313" key="1">
    <source>
        <dbReference type="EMBL" id="KAJ0981256.1"/>
    </source>
</evidence>